<evidence type="ECO:0000313" key="5">
    <source>
        <dbReference type="RefSeq" id="XP_036363915.1"/>
    </source>
</evidence>
<evidence type="ECO:0000259" key="3">
    <source>
        <dbReference type="SMART" id="SM01017"/>
    </source>
</evidence>
<evidence type="ECO:0000313" key="4">
    <source>
        <dbReference type="Proteomes" id="UP000515154"/>
    </source>
</evidence>
<dbReference type="Gene3D" id="2.60.40.640">
    <property type="match status" value="2"/>
</dbReference>
<dbReference type="AlphaFoldDB" id="A0A7E6F9G0"/>
<dbReference type="SMART" id="SM01017">
    <property type="entry name" value="Arrestin_C"/>
    <property type="match status" value="1"/>
</dbReference>
<keyword evidence="4" id="KW-1185">Reference proteome</keyword>
<dbReference type="Proteomes" id="UP000515154">
    <property type="component" value="Linkage group LG12"/>
</dbReference>
<gene>
    <name evidence="5" type="primary">LOC115217930</name>
</gene>
<dbReference type="InterPro" id="IPR014756">
    <property type="entry name" value="Ig_E-set"/>
</dbReference>
<comment type="similarity">
    <text evidence="1">Belongs to the arrestin family.</text>
</comment>
<dbReference type="GO" id="GO:0015031">
    <property type="term" value="P:protein transport"/>
    <property type="evidence" value="ECO:0007669"/>
    <property type="project" value="TreeGrafter"/>
</dbReference>
<dbReference type="InterPro" id="IPR011022">
    <property type="entry name" value="Arrestin_C-like"/>
</dbReference>
<dbReference type="RefSeq" id="XP_036363915.1">
    <property type="nucleotide sequence ID" value="XM_036508022.1"/>
</dbReference>
<dbReference type="Pfam" id="PF02752">
    <property type="entry name" value="Arrestin_C"/>
    <property type="match status" value="1"/>
</dbReference>
<sequence>MLGVLNFECILDDPDQVYTAGDKIKGSLSIHLRSPIAITGVTIYFKGAARAKWCELMDNGSRRTEIEHDKEEIYFDDRFCLWGKDVTCEQDNPVVDDKGGWESLEILEKGSHVFPFLYRLPHSLPCSFEGPDTFVRYTVQGKISGRDYEVNTKEKPFSIFKDYDPHLENSCEGDVDSVYSPIEDYTEKSLGNGCCQTGHVSCSLMLKKQIFVPGENIIATITLQNISFRKCGSCNMQLKQIVRCSDSCPVVVIVASSKLCESIRPGQSCHWQGYEFTVPPTCPSRLDMCKIISIKYCVAIDTAFDDFNLYAAVPIVIATIPETGTEVAKWSYRGSQSSKKGAYQEAAELPHTEFAPKYKVYDYLPGQTNRDTTMLIDLPHSPGQSKRQHRKSNLDNSVICNDDDKEETSLKAAKT</sequence>
<accession>A0A7E6F9G0</accession>
<evidence type="ECO:0000256" key="1">
    <source>
        <dbReference type="ARBA" id="ARBA00005298"/>
    </source>
</evidence>
<feature type="domain" description="Arrestin C-terminal-like" evidence="3">
    <location>
        <begin position="196"/>
        <end position="322"/>
    </location>
</feature>
<dbReference type="InterPro" id="IPR014752">
    <property type="entry name" value="Arrestin-like_C"/>
</dbReference>
<dbReference type="Pfam" id="PF00339">
    <property type="entry name" value="Arrestin_N"/>
    <property type="match status" value="1"/>
</dbReference>
<name>A0A7E6F9G0_9MOLL</name>
<feature type="region of interest" description="Disordered" evidence="2">
    <location>
        <begin position="377"/>
        <end position="415"/>
    </location>
</feature>
<dbReference type="PANTHER" id="PTHR11188">
    <property type="entry name" value="ARRESTIN DOMAIN CONTAINING PROTEIN"/>
    <property type="match status" value="1"/>
</dbReference>
<organism evidence="4 5">
    <name type="scientific">Octopus sinensis</name>
    <name type="common">East Asian common octopus</name>
    <dbReference type="NCBI Taxonomy" id="2607531"/>
    <lineage>
        <taxon>Eukaryota</taxon>
        <taxon>Metazoa</taxon>
        <taxon>Spiralia</taxon>
        <taxon>Lophotrochozoa</taxon>
        <taxon>Mollusca</taxon>
        <taxon>Cephalopoda</taxon>
        <taxon>Coleoidea</taxon>
        <taxon>Octopodiformes</taxon>
        <taxon>Octopoda</taxon>
        <taxon>Incirrata</taxon>
        <taxon>Octopodidae</taxon>
        <taxon>Octopus</taxon>
    </lineage>
</organism>
<protein>
    <submittedName>
        <fullName evidence="5">Arrestin domain-containing protein 3 isoform X1</fullName>
    </submittedName>
</protein>
<reference evidence="5" key="1">
    <citation type="submission" date="2025-08" db="UniProtKB">
        <authorList>
            <consortium name="RefSeq"/>
        </authorList>
    </citation>
    <scope>IDENTIFICATION</scope>
</reference>
<dbReference type="SUPFAM" id="SSF81296">
    <property type="entry name" value="E set domains"/>
    <property type="match status" value="2"/>
</dbReference>
<dbReference type="InterPro" id="IPR050357">
    <property type="entry name" value="Arrestin_domain-protein"/>
</dbReference>
<proteinExistence type="inferred from homology"/>
<dbReference type="InterPro" id="IPR011021">
    <property type="entry name" value="Arrestin-like_N"/>
</dbReference>
<dbReference type="GO" id="GO:0005737">
    <property type="term" value="C:cytoplasm"/>
    <property type="evidence" value="ECO:0007669"/>
    <property type="project" value="TreeGrafter"/>
</dbReference>
<dbReference type="PANTHER" id="PTHR11188:SF176">
    <property type="entry name" value="ARRESTIN DOMAIN-CONTAINING PROTEIN 1"/>
    <property type="match status" value="1"/>
</dbReference>
<evidence type="ECO:0000256" key="2">
    <source>
        <dbReference type="SAM" id="MobiDB-lite"/>
    </source>
</evidence>